<feature type="site" description="Important for lysozyme inhibition" evidence="1">
    <location>
        <position position="121"/>
    </location>
</feature>
<keyword evidence="6" id="KW-1185">Reference proteome</keyword>
<organism evidence="5 6">
    <name type="scientific">Dyella marensis</name>
    <dbReference type="NCBI Taxonomy" id="500610"/>
    <lineage>
        <taxon>Bacteria</taxon>
        <taxon>Pseudomonadati</taxon>
        <taxon>Pseudomonadota</taxon>
        <taxon>Gammaproteobacteria</taxon>
        <taxon>Lysobacterales</taxon>
        <taxon>Rhodanobacteraceae</taxon>
        <taxon>Dyella</taxon>
    </lineage>
</organism>
<dbReference type="Proteomes" id="UP000199477">
    <property type="component" value="Unassembled WGS sequence"/>
</dbReference>
<dbReference type="PROSITE" id="PS51257">
    <property type="entry name" value="PROKAR_LIPOPROTEIN"/>
    <property type="match status" value="1"/>
</dbReference>
<evidence type="ECO:0000256" key="1">
    <source>
        <dbReference type="PIRSR" id="PIRSR009103-1"/>
    </source>
</evidence>
<gene>
    <name evidence="5" type="ORF">SAMN02799615_02387</name>
</gene>
<dbReference type="InterPro" id="IPR036501">
    <property type="entry name" value="Inhibitor_vert_lysozyme_sf"/>
</dbReference>
<keyword evidence="4" id="KW-0732">Signal</keyword>
<feature type="chain" id="PRO_5011721721" evidence="4">
    <location>
        <begin position="18"/>
        <end position="184"/>
    </location>
</feature>
<sequence length="184" mass="19319">MKHAVHALVIAAVLAVAACTQDDTDNPVTSAQTPAISTTATAAASNDAPAPDSSAAAAASVAAGPYLFDLLQQSDFAAAFHALSGAKELPEWTHQGGTSTPAQKVTADGKSLLEAAGCKPHDCPTERIVLLYDEKTHSMWGVFARRQGEAPTDVSDDSNDQLSWLGEPDDKLKDALKKKLYYPE</sequence>
<evidence type="ECO:0000256" key="3">
    <source>
        <dbReference type="SAM" id="MobiDB-lite"/>
    </source>
</evidence>
<evidence type="ECO:0000256" key="4">
    <source>
        <dbReference type="SAM" id="SignalP"/>
    </source>
</evidence>
<evidence type="ECO:0000313" key="6">
    <source>
        <dbReference type="Proteomes" id="UP000199477"/>
    </source>
</evidence>
<evidence type="ECO:0000313" key="5">
    <source>
        <dbReference type="EMBL" id="SFF08815.1"/>
    </source>
</evidence>
<dbReference type="GO" id="GO:0042597">
    <property type="term" value="C:periplasmic space"/>
    <property type="evidence" value="ECO:0007669"/>
    <property type="project" value="UniProtKB-SubCell"/>
</dbReference>
<feature type="signal peptide" evidence="4">
    <location>
        <begin position="1"/>
        <end position="17"/>
    </location>
</feature>
<feature type="disulfide bond" evidence="2">
    <location>
        <begin position="118"/>
        <end position="123"/>
    </location>
</feature>
<dbReference type="Pfam" id="PF08816">
    <property type="entry name" value="Ivy"/>
    <property type="match status" value="1"/>
</dbReference>
<dbReference type="Gene3D" id="3.40.1420.10">
    <property type="entry name" value="Inhibitor of vertebrate lysozyme"/>
    <property type="match status" value="1"/>
</dbReference>
<reference evidence="6" key="1">
    <citation type="submission" date="2016-10" db="EMBL/GenBank/DDBJ databases">
        <authorList>
            <person name="Varghese N."/>
            <person name="Submissions S."/>
        </authorList>
    </citation>
    <scope>NUCLEOTIDE SEQUENCE [LARGE SCALE GENOMIC DNA]</scope>
    <source>
        <strain evidence="6">UNC178MFTsu3.1</strain>
    </source>
</reference>
<dbReference type="STRING" id="500610.SAMN02799615_02387"/>
<dbReference type="RefSeq" id="WP_051548291.1">
    <property type="nucleotide sequence ID" value="NZ_FONH01000007.1"/>
</dbReference>
<name>A0A1I2FU13_9GAMM</name>
<dbReference type="AlphaFoldDB" id="A0A1I2FU13"/>
<proteinExistence type="predicted"/>
<accession>A0A1I2FU13</accession>
<protein>
    <submittedName>
        <fullName evidence="5">Inhibitor of vertebrate lysozyme (Ivy)</fullName>
    </submittedName>
</protein>
<feature type="region of interest" description="Disordered" evidence="3">
    <location>
        <begin position="147"/>
        <end position="167"/>
    </location>
</feature>
<keyword evidence="2" id="KW-1015">Disulfide bond</keyword>
<evidence type="ECO:0000256" key="2">
    <source>
        <dbReference type="PIRSR" id="PIRSR009103-2"/>
    </source>
</evidence>
<dbReference type="EMBL" id="FONH01000007">
    <property type="protein sequence ID" value="SFF08815.1"/>
    <property type="molecule type" value="Genomic_DNA"/>
</dbReference>
<dbReference type="SUPFAM" id="SSF89872">
    <property type="entry name" value="Inhibitor of vertebrate lysozyme, Ivy"/>
    <property type="match status" value="1"/>
</dbReference>